<dbReference type="InterPro" id="IPR050445">
    <property type="entry name" value="Bact_polysacc_biosynth/exp"/>
</dbReference>
<gene>
    <name evidence="1" type="ORF">IV64_GL002016</name>
</gene>
<proteinExistence type="predicted"/>
<accession>A0A0R2MNV6</accession>
<dbReference type="RefSeq" id="WP_057705785.1">
    <property type="nucleotide sequence ID" value="NZ_JQCL01000037.1"/>
</dbReference>
<evidence type="ECO:0000313" key="1">
    <source>
        <dbReference type="EMBL" id="KRO13776.1"/>
    </source>
</evidence>
<evidence type="ECO:0000313" key="2">
    <source>
        <dbReference type="Proteomes" id="UP000051783"/>
    </source>
</evidence>
<dbReference type="Proteomes" id="UP000051783">
    <property type="component" value="Unassembled WGS sequence"/>
</dbReference>
<dbReference type="STRING" id="942150.IV64_GL002016"/>
<dbReference type="OrthoDB" id="2296355at2"/>
<sequence>MDNIKRITREINSQLISQNRDINSLIFLTTSQSKAQPTIIANLGIMYAHAKKKVVIVDTDFSTNVFSGAFDLKNERGLSDYLEGEASQNEILQDVSNIGLSVVLAGTVRGQSSGYFINDPRFNSLLKQLIAENDYVFINTPKFVKIHDFQNLFNITRNIVLVVNNTGDSKRNLLKMIDACQEMNGNILGYISAK</sequence>
<dbReference type="SUPFAM" id="SSF52540">
    <property type="entry name" value="P-loop containing nucleoside triphosphate hydrolases"/>
    <property type="match status" value="1"/>
</dbReference>
<comment type="caution">
    <text evidence="1">The sequence shown here is derived from an EMBL/GenBank/DDBJ whole genome shotgun (WGS) entry which is preliminary data.</text>
</comment>
<organism evidence="1 2">
    <name type="scientific">Lactiplantibacillus xiangfangensis</name>
    <dbReference type="NCBI Taxonomy" id="942150"/>
    <lineage>
        <taxon>Bacteria</taxon>
        <taxon>Bacillati</taxon>
        <taxon>Bacillota</taxon>
        <taxon>Bacilli</taxon>
        <taxon>Lactobacillales</taxon>
        <taxon>Lactobacillaceae</taxon>
        <taxon>Lactiplantibacillus</taxon>
    </lineage>
</organism>
<keyword evidence="2" id="KW-1185">Reference proteome</keyword>
<dbReference type="AlphaFoldDB" id="A0A0R2MNV6"/>
<name>A0A0R2MNV6_9LACO</name>
<dbReference type="InterPro" id="IPR027417">
    <property type="entry name" value="P-loop_NTPase"/>
</dbReference>
<dbReference type="Gene3D" id="3.40.50.300">
    <property type="entry name" value="P-loop containing nucleotide triphosphate hydrolases"/>
    <property type="match status" value="1"/>
</dbReference>
<dbReference type="PANTHER" id="PTHR32309">
    <property type="entry name" value="TYROSINE-PROTEIN KINASE"/>
    <property type="match status" value="1"/>
</dbReference>
<dbReference type="EMBL" id="JQCL01000037">
    <property type="protein sequence ID" value="KRO13776.1"/>
    <property type="molecule type" value="Genomic_DNA"/>
</dbReference>
<protein>
    <submittedName>
        <fullName evidence="1">Uncharacterized protein</fullName>
    </submittedName>
</protein>
<reference evidence="1 2" key="1">
    <citation type="journal article" date="2015" name="Genome Announc.">
        <title>Expanding the biotechnology potential of lactobacilli through comparative genomics of 213 strains and associated genera.</title>
        <authorList>
            <person name="Sun Z."/>
            <person name="Harris H.M."/>
            <person name="McCann A."/>
            <person name="Guo C."/>
            <person name="Argimon S."/>
            <person name="Zhang W."/>
            <person name="Yang X."/>
            <person name="Jeffery I.B."/>
            <person name="Cooney J.C."/>
            <person name="Kagawa T.F."/>
            <person name="Liu W."/>
            <person name="Song Y."/>
            <person name="Salvetti E."/>
            <person name="Wrobel A."/>
            <person name="Rasinkangas P."/>
            <person name="Parkhill J."/>
            <person name="Rea M.C."/>
            <person name="O'Sullivan O."/>
            <person name="Ritari J."/>
            <person name="Douillard F.P."/>
            <person name="Paul Ross R."/>
            <person name="Yang R."/>
            <person name="Briner A.E."/>
            <person name="Felis G.E."/>
            <person name="de Vos W.M."/>
            <person name="Barrangou R."/>
            <person name="Klaenhammer T.R."/>
            <person name="Caufield P.W."/>
            <person name="Cui Y."/>
            <person name="Zhang H."/>
            <person name="O'Toole P.W."/>
        </authorList>
    </citation>
    <scope>NUCLEOTIDE SEQUENCE [LARGE SCALE GENOMIC DNA]</scope>
    <source>
        <strain evidence="1 2">LMG 26013</strain>
    </source>
</reference>
<dbReference type="PATRIC" id="fig|942150.3.peg.2093"/>
<dbReference type="PANTHER" id="PTHR32309:SF31">
    <property type="entry name" value="CAPSULAR EXOPOLYSACCHARIDE FAMILY"/>
    <property type="match status" value="1"/>
</dbReference>